<dbReference type="Gene3D" id="1.10.443.10">
    <property type="entry name" value="Intergrase catalytic core"/>
    <property type="match status" value="1"/>
</dbReference>
<evidence type="ECO:0000313" key="4">
    <source>
        <dbReference type="Proteomes" id="UP000321797"/>
    </source>
</evidence>
<evidence type="ECO:0000256" key="1">
    <source>
        <dbReference type="ARBA" id="ARBA00023172"/>
    </source>
</evidence>
<dbReference type="Proteomes" id="UP000321797">
    <property type="component" value="Unassembled WGS sequence"/>
</dbReference>
<dbReference type="CDD" id="cd00397">
    <property type="entry name" value="DNA_BRE_C"/>
    <property type="match status" value="1"/>
</dbReference>
<dbReference type="InterPro" id="IPR013762">
    <property type="entry name" value="Integrase-like_cat_sf"/>
</dbReference>
<comment type="caution">
    <text evidence="3">The sequence shown here is derived from an EMBL/GenBank/DDBJ whole genome shotgun (WGS) entry which is preliminary data.</text>
</comment>
<dbReference type="GO" id="GO:0006310">
    <property type="term" value="P:DNA recombination"/>
    <property type="evidence" value="ECO:0007669"/>
    <property type="project" value="UniProtKB-KW"/>
</dbReference>
<dbReference type="InterPro" id="IPR002104">
    <property type="entry name" value="Integrase_catalytic"/>
</dbReference>
<dbReference type="SUPFAM" id="SSF56349">
    <property type="entry name" value="DNA breaking-rejoining enzymes"/>
    <property type="match status" value="1"/>
</dbReference>
<dbReference type="InterPro" id="IPR011010">
    <property type="entry name" value="DNA_brk_join_enz"/>
</dbReference>
<protein>
    <submittedName>
        <fullName evidence="3">Site-specific integrase</fullName>
    </submittedName>
</protein>
<evidence type="ECO:0000313" key="3">
    <source>
        <dbReference type="EMBL" id="TXI50254.1"/>
    </source>
</evidence>
<accession>A0A5C7XLT0</accession>
<dbReference type="AlphaFoldDB" id="A0A5C7XLT0"/>
<feature type="domain" description="Tyr recombinase" evidence="2">
    <location>
        <begin position="1"/>
        <end position="247"/>
    </location>
</feature>
<dbReference type="Pfam" id="PF00589">
    <property type="entry name" value="Phage_integrase"/>
    <property type="match status" value="1"/>
</dbReference>
<dbReference type="EMBL" id="SSGD01000158">
    <property type="protein sequence ID" value="TXI50254.1"/>
    <property type="molecule type" value="Genomic_DNA"/>
</dbReference>
<dbReference type="PROSITE" id="PS51898">
    <property type="entry name" value="TYR_RECOMBINASE"/>
    <property type="match status" value="1"/>
</dbReference>
<evidence type="ECO:0000259" key="2">
    <source>
        <dbReference type="PROSITE" id="PS51898"/>
    </source>
</evidence>
<reference evidence="3 4" key="1">
    <citation type="submission" date="2018-09" db="EMBL/GenBank/DDBJ databases">
        <title>Metagenome Assembled Genomes from an Advanced Water Purification Facility.</title>
        <authorList>
            <person name="Stamps B.W."/>
            <person name="Spear J.R."/>
        </authorList>
    </citation>
    <scope>NUCLEOTIDE SEQUENCE [LARGE SCALE GENOMIC DNA]</scope>
    <source>
        <strain evidence="3">Bin_29_2</strain>
    </source>
</reference>
<dbReference type="OrthoDB" id="1822491at2"/>
<dbReference type="GO" id="GO:0015074">
    <property type="term" value="P:DNA integration"/>
    <property type="evidence" value="ECO:0007669"/>
    <property type="project" value="InterPro"/>
</dbReference>
<proteinExistence type="predicted"/>
<dbReference type="GO" id="GO:0003677">
    <property type="term" value="F:DNA binding"/>
    <property type="evidence" value="ECO:0007669"/>
    <property type="project" value="InterPro"/>
</dbReference>
<keyword evidence="1" id="KW-0233">DNA recombination</keyword>
<organism evidence="3 4">
    <name type="scientific">Mycolicibacter arupensis</name>
    <dbReference type="NCBI Taxonomy" id="342002"/>
    <lineage>
        <taxon>Bacteria</taxon>
        <taxon>Bacillati</taxon>
        <taxon>Actinomycetota</taxon>
        <taxon>Actinomycetes</taxon>
        <taxon>Mycobacteriales</taxon>
        <taxon>Mycobacteriaceae</taxon>
        <taxon>Mycolicibacter</taxon>
    </lineage>
</organism>
<gene>
    <name evidence="3" type="ORF">E6Q54_21635</name>
</gene>
<sequence length="254" mass="28511">MVENRLLLANPRSLRLTCVQTSQDRLRGLATWRHHHPHNRRRRRARVSSQMPLQLGCMPAQDHGVVNGLERRDTPVRLHHDVAAVLFHDDRNLVVDIPVAQQVAGQPDEVLRLRQVAGYVGFFEVTGCEANISDVEPQVVQAYLDDRPLRCCGHAHIPSALRGPGSSRWRWPKRQSHRGIRSLQAQSLRRRRPAANPHALRHTCASWMLVAGVPIAVVSRHLGHENIATTVDIYGSVDRSSFKAAADVMGKLLT</sequence>
<name>A0A5C7XLT0_9MYCO</name>